<accession>A0A1Y2IF57</accession>
<dbReference type="Pfam" id="PF25534">
    <property type="entry name" value="DUF7918"/>
    <property type="match status" value="1"/>
</dbReference>
<sequence length="310" mass="34642">MPLELNGYTAHVCYDGKELTMYDVKQEDGKTVSCWIPSEKDKAFTVHYGDMLSKAVMTVQTCIDGQLARSAAYVSKREGSCEGQYDRDNRCRPFIFSPLVVTDDETAASPKQKLDAGFGTIQVKMIRVKQFIRSGGTSRLSLDDIGVGPVHETSKKAGVHTVSLGEPMERSSAQPVAYYDAIGREKHPFATFIFRYRPLELLKANGIVPRPPKATKKRPLESQSELESGSATSARKKQREDVDDEKVKAEPASDVEDEEADDLTFLEEQLEMMQRRVEEKRAARRAKVIVKREPSPIRVPPSGNEVIDLT</sequence>
<gene>
    <name evidence="3" type="ORF">PYCCODRAFT_1372578</name>
</gene>
<proteinExistence type="predicted"/>
<dbReference type="OrthoDB" id="3364132at2759"/>
<dbReference type="PANTHER" id="PTHR36223:SF1">
    <property type="entry name" value="TRANSCRIPTION ELONGATION FACTOR EAF N-TERMINAL DOMAIN-CONTAINING PROTEIN"/>
    <property type="match status" value="1"/>
</dbReference>
<dbReference type="PANTHER" id="PTHR36223">
    <property type="entry name" value="BETA-LACTAMASE-TYPE TRANSPEPTIDASE FOLD DOMAIN CONTAINING PROTEIN"/>
    <property type="match status" value="1"/>
</dbReference>
<name>A0A1Y2IF57_TRAC3</name>
<evidence type="ECO:0000313" key="4">
    <source>
        <dbReference type="Proteomes" id="UP000193067"/>
    </source>
</evidence>
<dbReference type="Proteomes" id="UP000193067">
    <property type="component" value="Unassembled WGS sequence"/>
</dbReference>
<reference evidence="3 4" key="1">
    <citation type="journal article" date="2015" name="Biotechnol. Biofuels">
        <title>Enhanced degradation of softwood versus hardwood by the white-rot fungus Pycnoporus coccineus.</title>
        <authorList>
            <person name="Couturier M."/>
            <person name="Navarro D."/>
            <person name="Chevret D."/>
            <person name="Henrissat B."/>
            <person name="Piumi F."/>
            <person name="Ruiz-Duenas F.J."/>
            <person name="Martinez A.T."/>
            <person name="Grigoriev I.V."/>
            <person name="Riley R."/>
            <person name="Lipzen A."/>
            <person name="Berrin J.G."/>
            <person name="Master E.R."/>
            <person name="Rosso M.N."/>
        </authorList>
    </citation>
    <scope>NUCLEOTIDE SEQUENCE [LARGE SCALE GENOMIC DNA]</scope>
    <source>
        <strain evidence="3 4">BRFM310</strain>
    </source>
</reference>
<evidence type="ECO:0000259" key="2">
    <source>
        <dbReference type="Pfam" id="PF25534"/>
    </source>
</evidence>
<feature type="compositionally biased region" description="Polar residues" evidence="1">
    <location>
        <begin position="221"/>
        <end position="233"/>
    </location>
</feature>
<organism evidence="3 4">
    <name type="scientific">Trametes coccinea (strain BRFM310)</name>
    <name type="common">Pycnoporus coccineus</name>
    <dbReference type="NCBI Taxonomy" id="1353009"/>
    <lineage>
        <taxon>Eukaryota</taxon>
        <taxon>Fungi</taxon>
        <taxon>Dikarya</taxon>
        <taxon>Basidiomycota</taxon>
        <taxon>Agaricomycotina</taxon>
        <taxon>Agaricomycetes</taxon>
        <taxon>Polyporales</taxon>
        <taxon>Polyporaceae</taxon>
        <taxon>Trametes</taxon>
    </lineage>
</organism>
<protein>
    <recommendedName>
        <fullName evidence="2">DUF7918 domain-containing protein</fullName>
    </recommendedName>
</protein>
<keyword evidence="4" id="KW-1185">Reference proteome</keyword>
<dbReference type="EMBL" id="KZ084125">
    <property type="protein sequence ID" value="OSC99728.1"/>
    <property type="molecule type" value="Genomic_DNA"/>
</dbReference>
<dbReference type="InterPro" id="IPR057678">
    <property type="entry name" value="DUF7918"/>
</dbReference>
<feature type="domain" description="DUF7918" evidence="2">
    <location>
        <begin position="8"/>
        <end position="210"/>
    </location>
</feature>
<dbReference type="AlphaFoldDB" id="A0A1Y2IF57"/>
<evidence type="ECO:0000313" key="3">
    <source>
        <dbReference type="EMBL" id="OSC99728.1"/>
    </source>
</evidence>
<evidence type="ECO:0000256" key="1">
    <source>
        <dbReference type="SAM" id="MobiDB-lite"/>
    </source>
</evidence>
<feature type="region of interest" description="Disordered" evidence="1">
    <location>
        <begin position="208"/>
        <end position="261"/>
    </location>
</feature>